<proteinExistence type="predicted"/>
<dbReference type="Pfam" id="PF01549">
    <property type="entry name" value="ShK"/>
    <property type="match status" value="2"/>
</dbReference>
<organism evidence="6 7">
    <name type="scientific">Caenorhabditis bovis</name>
    <dbReference type="NCBI Taxonomy" id="2654633"/>
    <lineage>
        <taxon>Eukaryota</taxon>
        <taxon>Metazoa</taxon>
        <taxon>Ecdysozoa</taxon>
        <taxon>Nematoda</taxon>
        <taxon>Chromadorea</taxon>
        <taxon>Rhabditida</taxon>
        <taxon>Rhabditina</taxon>
        <taxon>Rhabditomorpha</taxon>
        <taxon>Rhabditoidea</taxon>
        <taxon>Rhabditidae</taxon>
        <taxon>Peloderinae</taxon>
        <taxon>Caenorhabditis</taxon>
    </lineage>
</organism>
<dbReference type="PANTHER" id="PTHR46219">
    <property type="entry name" value="PROTEIN CBG11138"/>
    <property type="match status" value="1"/>
</dbReference>
<keyword evidence="1 4" id="KW-0732">Signal</keyword>
<evidence type="ECO:0000259" key="5">
    <source>
        <dbReference type="PROSITE" id="PS51670"/>
    </source>
</evidence>
<dbReference type="SMART" id="SM00254">
    <property type="entry name" value="ShKT"/>
    <property type="match status" value="2"/>
</dbReference>
<dbReference type="OrthoDB" id="5863778at2759"/>
<evidence type="ECO:0000256" key="4">
    <source>
        <dbReference type="SAM" id="SignalP"/>
    </source>
</evidence>
<sequence length="174" mass="18133">MLLFILATLVASTSALSCANEQGPCIETSIDGLNVHLCPDGMGCLNNQSCCLFEDIVSGPVTTTPSPNPGPSPSNNCVDKVNPNTGVSDCPKSAYLCDNSAYRDLMTDQCPKTCNRCGGNVGSTVAPVNPVASCVDKVNPSTGISECSQKAYLCTNAAYRSVMQDQCPKTCGFC</sequence>
<feature type="domain" description="ShKT" evidence="5">
    <location>
        <begin position="77"/>
        <end position="117"/>
    </location>
</feature>
<evidence type="ECO:0000256" key="1">
    <source>
        <dbReference type="ARBA" id="ARBA00022729"/>
    </source>
</evidence>
<protein>
    <recommendedName>
        <fullName evidence="5">ShKT domain-containing protein</fullName>
    </recommendedName>
</protein>
<feature type="chain" id="PRO_5035741640" description="ShKT domain-containing protein" evidence="4">
    <location>
        <begin position="16"/>
        <end position="174"/>
    </location>
</feature>
<evidence type="ECO:0000313" key="7">
    <source>
        <dbReference type="Proteomes" id="UP000494206"/>
    </source>
</evidence>
<dbReference type="AlphaFoldDB" id="A0A8S1E512"/>
<accession>A0A8S1E512</accession>
<dbReference type="Proteomes" id="UP000494206">
    <property type="component" value="Unassembled WGS sequence"/>
</dbReference>
<gene>
    <name evidence="6" type="ORF">CBOVIS_LOCUS344</name>
</gene>
<comment type="caution">
    <text evidence="3">Lacks conserved residue(s) required for the propagation of feature annotation.</text>
</comment>
<evidence type="ECO:0000256" key="2">
    <source>
        <dbReference type="ARBA" id="ARBA00023157"/>
    </source>
</evidence>
<dbReference type="PANTHER" id="PTHR46219:SF13">
    <property type="entry name" value="SHKT DOMAIN-CONTAINING PROTEIN"/>
    <property type="match status" value="1"/>
</dbReference>
<feature type="domain" description="ShKT" evidence="5">
    <location>
        <begin position="134"/>
        <end position="174"/>
    </location>
</feature>
<keyword evidence="7" id="KW-1185">Reference proteome</keyword>
<feature type="signal peptide" evidence="4">
    <location>
        <begin position="1"/>
        <end position="15"/>
    </location>
</feature>
<dbReference type="FunFam" id="1.10.10.1940:FF:000002">
    <property type="entry name" value="PHAryngeal gland Toxin-related"/>
    <property type="match status" value="2"/>
</dbReference>
<evidence type="ECO:0000313" key="6">
    <source>
        <dbReference type="EMBL" id="CAB3396842.1"/>
    </source>
</evidence>
<reference evidence="6 7" key="1">
    <citation type="submission" date="2020-04" db="EMBL/GenBank/DDBJ databases">
        <authorList>
            <person name="Laetsch R D."/>
            <person name="Stevens L."/>
            <person name="Kumar S."/>
            <person name="Blaxter L. M."/>
        </authorList>
    </citation>
    <scope>NUCLEOTIDE SEQUENCE [LARGE SCALE GENOMIC DNA]</scope>
</reference>
<evidence type="ECO:0000256" key="3">
    <source>
        <dbReference type="PROSITE-ProRule" id="PRU01005"/>
    </source>
</evidence>
<dbReference type="PROSITE" id="PS51670">
    <property type="entry name" value="SHKT"/>
    <property type="match status" value="2"/>
</dbReference>
<dbReference type="InterPro" id="IPR003582">
    <property type="entry name" value="ShKT_dom"/>
</dbReference>
<name>A0A8S1E512_9PELO</name>
<keyword evidence="2" id="KW-1015">Disulfide bond</keyword>
<dbReference type="Gene3D" id="1.10.10.1940">
    <property type="match status" value="2"/>
</dbReference>
<dbReference type="EMBL" id="CADEPM010000001">
    <property type="protein sequence ID" value="CAB3396842.1"/>
    <property type="molecule type" value="Genomic_DNA"/>
</dbReference>
<comment type="caution">
    <text evidence="6">The sequence shown here is derived from an EMBL/GenBank/DDBJ whole genome shotgun (WGS) entry which is preliminary data.</text>
</comment>